<dbReference type="PANTHER" id="PTHR12013">
    <property type="entry name" value="SIGNAL RECOGNITION PARTICLE 14 KD PROTEIN"/>
    <property type="match status" value="1"/>
</dbReference>
<comment type="similarity">
    <text evidence="2 7">Belongs to the SRP14 family.</text>
</comment>
<keyword evidence="6 7" id="KW-0687">Ribonucleoprotein</keyword>
<evidence type="ECO:0000256" key="8">
    <source>
        <dbReference type="SAM" id="MobiDB-lite"/>
    </source>
</evidence>
<comment type="subunit">
    <text evidence="7">Component of a fungal signal recognition particle (SRP) complex that consists of a 7SL RNA molecule (scR1) and at least six protein subunits: SRP72, SRP68, SRP54, SEC65, SRP21 and SRP14.</text>
</comment>
<dbReference type="GO" id="GO:0006614">
    <property type="term" value="P:SRP-dependent cotranslational protein targeting to membrane"/>
    <property type="evidence" value="ECO:0007669"/>
    <property type="project" value="UniProtKB-UniRule"/>
</dbReference>
<dbReference type="GO" id="GO:0005786">
    <property type="term" value="C:signal recognition particle, endoplasmic reticulum targeting"/>
    <property type="evidence" value="ECO:0007669"/>
    <property type="project" value="UniProtKB-UniRule"/>
</dbReference>
<dbReference type="InterPro" id="IPR009018">
    <property type="entry name" value="Signal_recog_particle_SRP9/14"/>
</dbReference>
<evidence type="ECO:0000256" key="5">
    <source>
        <dbReference type="ARBA" id="ARBA00023135"/>
    </source>
</evidence>
<evidence type="ECO:0000313" key="9">
    <source>
        <dbReference type="EMBL" id="KAK0517473.1"/>
    </source>
</evidence>
<gene>
    <name evidence="9" type="ORF">JMJ35_000628</name>
</gene>
<keyword evidence="3 7" id="KW-0963">Cytoplasm</keyword>
<evidence type="ECO:0000313" key="10">
    <source>
        <dbReference type="Proteomes" id="UP001166286"/>
    </source>
</evidence>
<organism evidence="9 10">
    <name type="scientific">Cladonia borealis</name>
    <dbReference type="NCBI Taxonomy" id="184061"/>
    <lineage>
        <taxon>Eukaryota</taxon>
        <taxon>Fungi</taxon>
        <taxon>Dikarya</taxon>
        <taxon>Ascomycota</taxon>
        <taxon>Pezizomycotina</taxon>
        <taxon>Lecanoromycetes</taxon>
        <taxon>OSLEUM clade</taxon>
        <taxon>Lecanoromycetidae</taxon>
        <taxon>Lecanorales</taxon>
        <taxon>Lecanorineae</taxon>
        <taxon>Cladoniaceae</taxon>
        <taxon>Cladonia</taxon>
    </lineage>
</organism>
<dbReference type="GO" id="GO:0030942">
    <property type="term" value="F:endoplasmic reticulum signal peptide binding"/>
    <property type="evidence" value="ECO:0007669"/>
    <property type="project" value="UniProtKB-UniRule"/>
</dbReference>
<keyword evidence="5 7" id="KW-0733">Signal recognition particle</keyword>
<dbReference type="GO" id="GO:0008312">
    <property type="term" value="F:7S RNA binding"/>
    <property type="evidence" value="ECO:0007669"/>
    <property type="project" value="UniProtKB-UniRule"/>
</dbReference>
<protein>
    <recommendedName>
        <fullName evidence="7">Signal recognition particle subunit SRP14</fullName>
    </recommendedName>
    <alternativeName>
        <fullName evidence="7">Signal recognition particle 14 kDa protein</fullName>
    </alternativeName>
</protein>
<feature type="compositionally biased region" description="Basic and acidic residues" evidence="8">
    <location>
        <begin position="132"/>
        <end position="141"/>
    </location>
</feature>
<dbReference type="InterPro" id="IPR003210">
    <property type="entry name" value="Signal_recog_particle_SRP14"/>
</dbReference>
<dbReference type="SUPFAM" id="SSF54762">
    <property type="entry name" value="Signal recognition particle alu RNA binding heterodimer, SRP9/14"/>
    <property type="match status" value="1"/>
</dbReference>
<evidence type="ECO:0000256" key="1">
    <source>
        <dbReference type="ARBA" id="ARBA00004496"/>
    </source>
</evidence>
<dbReference type="Pfam" id="PF02290">
    <property type="entry name" value="SRP14"/>
    <property type="match status" value="1"/>
</dbReference>
<evidence type="ECO:0000256" key="4">
    <source>
        <dbReference type="ARBA" id="ARBA00022884"/>
    </source>
</evidence>
<sequence>MPSEHLTTNEFLSRLTTLFQSRTHSSHGSVYITQKRLSPSSLPALATDTPLPPSSPYPFADLAPPHPLPILVRATDGKSQEDRKDRVKFSTVVQAEELEGFFARYADICKGGMAGLKKRDRSGRKKGKKKGKGGEGEKKKG</sequence>
<keyword evidence="4 7" id="KW-0694">RNA-binding</keyword>
<dbReference type="EMBL" id="JAFEKC020000001">
    <property type="protein sequence ID" value="KAK0517473.1"/>
    <property type="molecule type" value="Genomic_DNA"/>
</dbReference>
<comment type="function">
    <text evidence="7">Component of the signal recognition particle (SRP) complex, a ribonucleoprotein complex that mediates the cotranslational targeting of secretory and membrane proteins to the endoplasmic reticulum (ER).</text>
</comment>
<feature type="region of interest" description="Disordered" evidence="8">
    <location>
        <begin position="113"/>
        <end position="141"/>
    </location>
</feature>
<name>A0AA39R9U6_9LECA</name>
<evidence type="ECO:0000256" key="2">
    <source>
        <dbReference type="ARBA" id="ARBA00010349"/>
    </source>
</evidence>
<comment type="subcellular location">
    <subcellularLocation>
        <location evidence="1 7">Cytoplasm</location>
    </subcellularLocation>
</comment>
<dbReference type="Proteomes" id="UP001166286">
    <property type="component" value="Unassembled WGS sequence"/>
</dbReference>
<accession>A0AA39R9U6</accession>
<dbReference type="Gene3D" id="3.30.720.10">
    <property type="entry name" value="Signal recognition particle alu RNA binding heterodimer, srp9/1"/>
    <property type="match status" value="1"/>
</dbReference>
<feature type="region of interest" description="Disordered" evidence="8">
    <location>
        <begin position="39"/>
        <end position="70"/>
    </location>
</feature>
<evidence type="ECO:0000256" key="3">
    <source>
        <dbReference type="ARBA" id="ARBA00022490"/>
    </source>
</evidence>
<reference evidence="9" key="1">
    <citation type="submission" date="2023-03" db="EMBL/GenBank/DDBJ databases">
        <title>Complete genome of Cladonia borealis.</title>
        <authorList>
            <person name="Park H."/>
        </authorList>
    </citation>
    <scope>NUCLEOTIDE SEQUENCE</scope>
    <source>
        <strain evidence="9">ANT050790</strain>
    </source>
</reference>
<keyword evidence="10" id="KW-1185">Reference proteome</keyword>
<proteinExistence type="inferred from homology"/>
<feature type="compositionally biased region" description="Basic residues" evidence="8">
    <location>
        <begin position="116"/>
        <end position="131"/>
    </location>
</feature>
<evidence type="ECO:0000256" key="6">
    <source>
        <dbReference type="ARBA" id="ARBA00023274"/>
    </source>
</evidence>
<dbReference type="AlphaFoldDB" id="A0AA39R9U6"/>
<evidence type="ECO:0000256" key="7">
    <source>
        <dbReference type="RuleBase" id="RU368100"/>
    </source>
</evidence>
<comment type="caution">
    <text evidence="9">The sequence shown here is derived from an EMBL/GenBank/DDBJ whole genome shotgun (WGS) entry which is preliminary data.</text>
</comment>